<name>A0A9X1QPV9_9CORY</name>
<keyword evidence="1" id="KW-1133">Transmembrane helix</keyword>
<keyword evidence="1" id="KW-0472">Membrane</keyword>
<dbReference type="Proteomes" id="UP001139336">
    <property type="component" value="Unassembled WGS sequence"/>
</dbReference>
<organism evidence="2 3">
    <name type="scientific">Corynebacterium uropygiale</name>
    <dbReference type="NCBI Taxonomy" id="1775911"/>
    <lineage>
        <taxon>Bacteria</taxon>
        <taxon>Bacillati</taxon>
        <taxon>Actinomycetota</taxon>
        <taxon>Actinomycetes</taxon>
        <taxon>Mycobacteriales</taxon>
        <taxon>Corynebacteriaceae</taxon>
        <taxon>Corynebacterium</taxon>
    </lineage>
</organism>
<comment type="caution">
    <text evidence="2">The sequence shown here is derived from an EMBL/GenBank/DDBJ whole genome shotgun (WGS) entry which is preliminary data.</text>
</comment>
<sequence length="111" mass="12404">MHANDDVRRLLDERQRLMSTSPWDAREGFGETRHMLIGPAAKAELEQGRSARTWALQRNAQEMMQLAQQAAHQPVPPPKHRVMVQTAWSAFFGVLGAGIGLALITLGVSFW</sequence>
<keyword evidence="3" id="KW-1185">Reference proteome</keyword>
<reference evidence="2" key="1">
    <citation type="submission" date="2022-01" db="EMBL/GenBank/DDBJ databases">
        <title>Corynebacterium sp. nov isolated from isolated from the feces of the greater white-fronted geese (Anser albifrons) at Poyang Lake, PR China.</title>
        <authorList>
            <person name="Liu Q."/>
        </authorList>
    </citation>
    <scope>NUCLEOTIDE SEQUENCE</scope>
    <source>
        <strain evidence="2">JCM 32435</strain>
    </source>
</reference>
<evidence type="ECO:0000313" key="2">
    <source>
        <dbReference type="EMBL" id="MCF4007407.1"/>
    </source>
</evidence>
<evidence type="ECO:0000313" key="3">
    <source>
        <dbReference type="Proteomes" id="UP001139336"/>
    </source>
</evidence>
<proteinExistence type="predicted"/>
<protein>
    <submittedName>
        <fullName evidence="2">Uncharacterized protein</fullName>
    </submittedName>
</protein>
<dbReference type="EMBL" id="JAKGSI010000005">
    <property type="protein sequence ID" value="MCF4007407.1"/>
    <property type="molecule type" value="Genomic_DNA"/>
</dbReference>
<dbReference type="AlphaFoldDB" id="A0A9X1QPV9"/>
<gene>
    <name evidence="2" type="ORF">L1O03_09530</name>
</gene>
<evidence type="ECO:0000256" key="1">
    <source>
        <dbReference type="SAM" id="Phobius"/>
    </source>
</evidence>
<feature type="transmembrane region" description="Helical" evidence="1">
    <location>
        <begin position="87"/>
        <end position="110"/>
    </location>
</feature>
<accession>A0A9X1QPV9</accession>
<keyword evidence="1" id="KW-0812">Transmembrane</keyword>
<dbReference type="RefSeq" id="WP_236119555.1">
    <property type="nucleotide sequence ID" value="NZ_JAKGSI010000005.1"/>
</dbReference>